<dbReference type="PROSITE" id="PS51257">
    <property type="entry name" value="PROKAR_LIPOPROTEIN"/>
    <property type="match status" value="1"/>
</dbReference>
<feature type="transmembrane region" description="Helical" evidence="3">
    <location>
        <begin position="12"/>
        <end position="33"/>
    </location>
</feature>
<dbReference type="EMBL" id="JAQOUE010000001">
    <property type="protein sequence ID" value="MDT7043518.1"/>
    <property type="molecule type" value="Genomic_DNA"/>
</dbReference>
<evidence type="ECO:0000256" key="2">
    <source>
        <dbReference type="SAM" id="MobiDB-lite"/>
    </source>
</evidence>
<gene>
    <name evidence="4" type="ORF">PPG34_14260</name>
</gene>
<keyword evidence="3" id="KW-0472">Membrane</keyword>
<keyword evidence="3" id="KW-0812">Transmembrane</keyword>
<dbReference type="Pfam" id="PF12836">
    <property type="entry name" value="HHH_3"/>
    <property type="match status" value="1"/>
</dbReference>
<protein>
    <submittedName>
        <fullName evidence="4">Helix-hairpin-helix domain-containing protein</fullName>
    </submittedName>
</protein>
<dbReference type="SUPFAM" id="SSF81585">
    <property type="entry name" value="PsbU/PolX domain-like"/>
    <property type="match status" value="1"/>
</dbReference>
<feature type="coiled-coil region" evidence="1">
    <location>
        <begin position="45"/>
        <end position="86"/>
    </location>
</feature>
<organism evidence="4 5">
    <name type="scientific">Candidatus Nitronereus thalassa</name>
    <dbReference type="NCBI Taxonomy" id="3020898"/>
    <lineage>
        <taxon>Bacteria</taxon>
        <taxon>Pseudomonadati</taxon>
        <taxon>Nitrospirota</taxon>
        <taxon>Nitrospiria</taxon>
        <taxon>Nitrospirales</taxon>
        <taxon>Nitrospiraceae</taxon>
        <taxon>Candidatus Nitronereus</taxon>
    </lineage>
</organism>
<comment type="caution">
    <text evidence="4">The sequence shown here is derived from an EMBL/GenBank/DDBJ whole genome shotgun (WGS) entry which is preliminary data.</text>
</comment>
<sequence>MNWKHTEHVRVAQFPMVIGLMMLAGLLLSGCVVSTKKYEAAVADMESAKTDLEKSRMMREAVEQENEKLKKENEKVALDLELMASEIQRIKEGRESERDLLTAREAEVVKKGQILTAKYGKIQQEYQKLKSQNRALKDTIQRYQKELKEARQAKVEREAEAPETMSSTMTSSEPNSVVASIPKTSSEPAPVVTPSKGALAPVNINTASANDLVLFLGLTKNMAEKVIANRPYRLRGELVAKQVVPKATFDVIKDRITAAAK</sequence>
<proteinExistence type="predicted"/>
<evidence type="ECO:0000256" key="3">
    <source>
        <dbReference type="SAM" id="Phobius"/>
    </source>
</evidence>
<feature type="compositionally biased region" description="Polar residues" evidence="2">
    <location>
        <begin position="173"/>
        <end position="187"/>
    </location>
</feature>
<dbReference type="RefSeq" id="WP_313834085.1">
    <property type="nucleotide sequence ID" value="NZ_JAQOUE010000001.1"/>
</dbReference>
<evidence type="ECO:0000256" key="1">
    <source>
        <dbReference type="SAM" id="Coils"/>
    </source>
</evidence>
<dbReference type="Proteomes" id="UP001250932">
    <property type="component" value="Unassembled WGS sequence"/>
</dbReference>
<feature type="region of interest" description="Disordered" evidence="2">
    <location>
        <begin position="152"/>
        <end position="193"/>
    </location>
</feature>
<reference evidence="4 5" key="1">
    <citation type="journal article" date="2023" name="ISME J.">
        <title>Cultivation and genomic characterization of novel and ubiquitous marine nitrite-oxidizing bacteria from the Nitrospirales.</title>
        <authorList>
            <person name="Mueller A.J."/>
            <person name="Daebeler A."/>
            <person name="Herbold C.W."/>
            <person name="Kirkegaard R.H."/>
            <person name="Daims H."/>
        </authorList>
    </citation>
    <scope>NUCLEOTIDE SEQUENCE [LARGE SCALE GENOMIC DNA]</scope>
    <source>
        <strain evidence="4 5">EB</strain>
    </source>
</reference>
<evidence type="ECO:0000313" key="4">
    <source>
        <dbReference type="EMBL" id="MDT7043518.1"/>
    </source>
</evidence>
<name>A0ABU3KAS2_9BACT</name>
<keyword evidence="3" id="KW-1133">Transmembrane helix</keyword>
<keyword evidence="5" id="KW-1185">Reference proteome</keyword>
<evidence type="ECO:0000313" key="5">
    <source>
        <dbReference type="Proteomes" id="UP001250932"/>
    </source>
</evidence>
<keyword evidence="1" id="KW-0175">Coiled coil</keyword>
<accession>A0ABU3KAS2</accession>
<dbReference type="Gene3D" id="1.10.150.320">
    <property type="entry name" value="Photosystem II 12 kDa extrinsic protein"/>
    <property type="match status" value="1"/>
</dbReference>